<feature type="region of interest" description="Disordered" evidence="1">
    <location>
        <begin position="258"/>
        <end position="299"/>
    </location>
</feature>
<dbReference type="InterPro" id="IPR013783">
    <property type="entry name" value="Ig-like_fold"/>
</dbReference>
<sequence>MADKCEMCLLGLIILCSLLTGTSGAEVNIFSSFGYNVRLPCNNAPSDCTSTTWTYSRHSGTIKLFSQGIKKNDIDGHERLSLTSDCSLKINTVRNEDCGFYTCLVNEQQYGTDARVYLHVLHVSSSFSQTEIRPGSSLTLSCQLFHDGVSCESLVRSGIQLMWVNQAGMTLQTDSSYQISFFPTRCISTLTTTLQNEDHNREWRCLVTQTNEPKASATYTVKYSAQGDTTTPVIPAHVTYLPIQNKAPAVSTTLIPVSSSNAEKRSSQTTAAPTKQAPAVSATLIPVRSSNAEKRSSQTTAAPTKQVIVIIVEIAVFAAPTVILLQIICAKRAGRKDSHNSEEIKMSTILE</sequence>
<comment type="caution">
    <text evidence="5">The sequence shown here is derived from an EMBL/GenBank/DDBJ whole genome shotgun (WGS) entry which is preliminary data.</text>
</comment>
<dbReference type="InterPro" id="IPR003599">
    <property type="entry name" value="Ig_sub"/>
</dbReference>
<feature type="signal peptide" evidence="3">
    <location>
        <begin position="1"/>
        <end position="24"/>
    </location>
</feature>
<evidence type="ECO:0000259" key="4">
    <source>
        <dbReference type="PROSITE" id="PS50835"/>
    </source>
</evidence>
<dbReference type="CDD" id="cd00096">
    <property type="entry name" value="Ig"/>
    <property type="match status" value="1"/>
</dbReference>
<keyword evidence="2" id="KW-0472">Membrane</keyword>
<gene>
    <name evidence="5" type="ORF">QQF64_009854</name>
</gene>
<dbReference type="Gene3D" id="2.60.40.10">
    <property type="entry name" value="Immunoglobulins"/>
    <property type="match status" value="1"/>
</dbReference>
<evidence type="ECO:0000256" key="2">
    <source>
        <dbReference type="SAM" id="Phobius"/>
    </source>
</evidence>
<dbReference type="SUPFAM" id="SSF48726">
    <property type="entry name" value="Immunoglobulin"/>
    <property type="match status" value="1"/>
</dbReference>
<dbReference type="PANTHER" id="PTHR11422:SF5">
    <property type="entry name" value="DIVERSE IMMUNOGLOBULIN DOMAIN-CONTAINING PROTEIN 1.1 ISOFORM X1-RELATED"/>
    <property type="match status" value="1"/>
</dbReference>
<evidence type="ECO:0000313" key="5">
    <source>
        <dbReference type="EMBL" id="KAL1259277.1"/>
    </source>
</evidence>
<feature type="compositionally biased region" description="Low complexity" evidence="1">
    <location>
        <begin position="268"/>
        <end position="279"/>
    </location>
</feature>
<name>A0ABR3M2B3_9TELE</name>
<feature type="chain" id="PRO_5046263309" description="Ig-like domain-containing protein" evidence="3">
    <location>
        <begin position="25"/>
        <end position="351"/>
    </location>
</feature>
<dbReference type="PROSITE" id="PS50835">
    <property type="entry name" value="IG_LIKE"/>
    <property type="match status" value="2"/>
</dbReference>
<dbReference type="Pfam" id="PF07686">
    <property type="entry name" value="V-set"/>
    <property type="match status" value="1"/>
</dbReference>
<keyword evidence="2" id="KW-1133">Transmembrane helix</keyword>
<dbReference type="SMART" id="SM00409">
    <property type="entry name" value="IG"/>
    <property type="match status" value="2"/>
</dbReference>
<feature type="transmembrane region" description="Helical" evidence="2">
    <location>
        <begin position="307"/>
        <end position="329"/>
    </location>
</feature>
<dbReference type="EMBL" id="JAYMGO010000016">
    <property type="protein sequence ID" value="KAL1259277.1"/>
    <property type="molecule type" value="Genomic_DNA"/>
</dbReference>
<keyword evidence="2" id="KW-0812">Transmembrane</keyword>
<dbReference type="InterPro" id="IPR007110">
    <property type="entry name" value="Ig-like_dom"/>
</dbReference>
<keyword evidence="6" id="KW-1185">Reference proteome</keyword>
<accession>A0ABR3M2B3</accession>
<keyword evidence="3" id="KW-0732">Signal</keyword>
<protein>
    <recommendedName>
        <fullName evidence="4">Ig-like domain-containing protein</fullName>
    </recommendedName>
</protein>
<evidence type="ECO:0000256" key="1">
    <source>
        <dbReference type="SAM" id="MobiDB-lite"/>
    </source>
</evidence>
<evidence type="ECO:0000313" key="6">
    <source>
        <dbReference type="Proteomes" id="UP001558613"/>
    </source>
</evidence>
<dbReference type="InterPro" id="IPR013106">
    <property type="entry name" value="Ig_V-set"/>
</dbReference>
<feature type="domain" description="Ig-like" evidence="4">
    <location>
        <begin position="34"/>
        <end position="106"/>
    </location>
</feature>
<dbReference type="InterPro" id="IPR036179">
    <property type="entry name" value="Ig-like_dom_sf"/>
</dbReference>
<dbReference type="PANTHER" id="PTHR11422">
    <property type="entry name" value="T-CELL SURFACE GLYCOPROTEIN CD4"/>
    <property type="match status" value="1"/>
</dbReference>
<organism evidence="5 6">
    <name type="scientific">Cirrhinus molitorella</name>
    <name type="common">mud carp</name>
    <dbReference type="NCBI Taxonomy" id="172907"/>
    <lineage>
        <taxon>Eukaryota</taxon>
        <taxon>Metazoa</taxon>
        <taxon>Chordata</taxon>
        <taxon>Craniata</taxon>
        <taxon>Vertebrata</taxon>
        <taxon>Euteleostomi</taxon>
        <taxon>Actinopterygii</taxon>
        <taxon>Neopterygii</taxon>
        <taxon>Teleostei</taxon>
        <taxon>Ostariophysi</taxon>
        <taxon>Cypriniformes</taxon>
        <taxon>Cyprinidae</taxon>
        <taxon>Labeoninae</taxon>
        <taxon>Labeonini</taxon>
        <taxon>Cirrhinus</taxon>
    </lineage>
</organism>
<proteinExistence type="predicted"/>
<evidence type="ECO:0000256" key="3">
    <source>
        <dbReference type="SAM" id="SignalP"/>
    </source>
</evidence>
<feature type="domain" description="Ig-like" evidence="4">
    <location>
        <begin position="114"/>
        <end position="222"/>
    </location>
</feature>
<reference evidence="5 6" key="1">
    <citation type="submission" date="2023-09" db="EMBL/GenBank/DDBJ databases">
        <authorList>
            <person name="Wang M."/>
        </authorList>
    </citation>
    <scope>NUCLEOTIDE SEQUENCE [LARGE SCALE GENOMIC DNA]</scope>
    <source>
        <strain evidence="5">GT-2023</strain>
        <tissue evidence="5">Liver</tissue>
    </source>
</reference>
<dbReference type="Proteomes" id="UP001558613">
    <property type="component" value="Unassembled WGS sequence"/>
</dbReference>